<dbReference type="PROSITE" id="PS50987">
    <property type="entry name" value="HTH_ARSR_2"/>
    <property type="match status" value="1"/>
</dbReference>
<dbReference type="PATRIC" id="fig|1333534.5.peg.2541"/>
<evidence type="ECO:0000259" key="4">
    <source>
        <dbReference type="PROSITE" id="PS50987"/>
    </source>
</evidence>
<dbReference type="CDD" id="cd00090">
    <property type="entry name" value="HTH_ARSR"/>
    <property type="match status" value="1"/>
</dbReference>
<proteinExistence type="predicted"/>
<accession>A0A0F7CIZ9</accession>
<dbReference type="InterPro" id="IPR011991">
    <property type="entry name" value="ArsR-like_HTH"/>
</dbReference>
<keyword evidence="2" id="KW-0238">DNA-binding</keyword>
<dbReference type="PANTHER" id="PTHR33154">
    <property type="entry name" value="TRANSCRIPTIONAL REGULATOR, ARSR FAMILY"/>
    <property type="match status" value="1"/>
</dbReference>
<dbReference type="Pfam" id="PF19361">
    <property type="entry name" value="DUF5937"/>
    <property type="match status" value="1"/>
</dbReference>
<dbReference type="InterPro" id="IPR036390">
    <property type="entry name" value="WH_DNA-bd_sf"/>
</dbReference>
<dbReference type="RefSeq" id="WP_025700420.1">
    <property type="nucleotide sequence ID" value="NZ_ASQQ01000779.1"/>
</dbReference>
<gene>
    <name evidence="5" type="ORF">VK70_11495</name>
</gene>
<evidence type="ECO:0000256" key="2">
    <source>
        <dbReference type="ARBA" id="ARBA00023125"/>
    </source>
</evidence>
<dbReference type="GO" id="GO:0003700">
    <property type="term" value="F:DNA-binding transcription factor activity"/>
    <property type="evidence" value="ECO:0007669"/>
    <property type="project" value="InterPro"/>
</dbReference>
<dbReference type="PANTHER" id="PTHR33154:SF33">
    <property type="entry name" value="TRANSCRIPTIONAL REPRESSOR SDPR"/>
    <property type="match status" value="1"/>
</dbReference>
<protein>
    <recommendedName>
        <fullName evidence="4">HTH arsR-type domain-containing protein</fullName>
    </recommendedName>
</protein>
<organism evidence="5 6">
    <name type="scientific">Paenibacillus durus ATCC 35681</name>
    <dbReference type="NCBI Taxonomy" id="1333534"/>
    <lineage>
        <taxon>Bacteria</taxon>
        <taxon>Bacillati</taxon>
        <taxon>Bacillota</taxon>
        <taxon>Bacilli</taxon>
        <taxon>Bacillales</taxon>
        <taxon>Paenibacillaceae</taxon>
        <taxon>Paenibacillus</taxon>
    </lineage>
</organism>
<keyword evidence="1" id="KW-0805">Transcription regulation</keyword>
<dbReference type="InterPro" id="IPR001845">
    <property type="entry name" value="HTH_ArsR_DNA-bd_dom"/>
</dbReference>
<evidence type="ECO:0000256" key="1">
    <source>
        <dbReference type="ARBA" id="ARBA00023015"/>
    </source>
</evidence>
<dbReference type="OrthoDB" id="154717at2"/>
<feature type="domain" description="HTH arsR-type" evidence="4">
    <location>
        <begin position="252"/>
        <end position="344"/>
    </location>
</feature>
<dbReference type="PRINTS" id="PR00778">
    <property type="entry name" value="HTHARSR"/>
</dbReference>
<dbReference type="NCBIfam" id="NF033788">
    <property type="entry name" value="HTH_metalloreg"/>
    <property type="match status" value="1"/>
</dbReference>
<dbReference type="AlphaFoldDB" id="A0A0F7CIZ9"/>
<dbReference type="GO" id="GO:0003677">
    <property type="term" value="F:DNA binding"/>
    <property type="evidence" value="ECO:0007669"/>
    <property type="project" value="UniProtKB-KW"/>
</dbReference>
<sequence>MSSLPLLHRKIKTVVSPFHEMLCSLHVLYQPEHHPRRLEWSQELLKKMPPQLRDGIRQVGGWTDCWTALVDLADHAGQPMTCRKGIDALSTQPDAELIHLALNNRVPIGSIIQWMNGTRGLEDQELEEAGLTLLDSLEEFRKLLTGTLAEYEESFFRREWQDVEPWLQTAAAAFQQEAEKSVEKALASLHPRLFAENGEITAQKANTYHFSYDSLEHIYVFPSTFIFPHLLIGWYGKDLYLPLAVDIPELPYSEAPPADLLLRFKALGDETRLKIVKLLWKGPHCTKQLAPVLGISEAAVSKHLKLLTEAGLIRAKRRGNYQFYSADKEEFEMTLVLQRQFLEQ</sequence>
<dbReference type="Pfam" id="PF01022">
    <property type="entry name" value="HTH_5"/>
    <property type="match status" value="1"/>
</dbReference>
<evidence type="ECO:0000313" key="6">
    <source>
        <dbReference type="Proteomes" id="UP000034189"/>
    </source>
</evidence>
<name>A0A0F7CIZ9_PAEDU</name>
<dbReference type="InterPro" id="IPR051081">
    <property type="entry name" value="HTH_MetalResp_TranReg"/>
</dbReference>
<dbReference type="Proteomes" id="UP000034189">
    <property type="component" value="Chromosome"/>
</dbReference>
<keyword evidence="3" id="KW-0804">Transcription</keyword>
<evidence type="ECO:0000256" key="3">
    <source>
        <dbReference type="ARBA" id="ARBA00023163"/>
    </source>
</evidence>
<dbReference type="EMBL" id="CP011114">
    <property type="protein sequence ID" value="AKG35110.1"/>
    <property type="molecule type" value="Genomic_DNA"/>
</dbReference>
<dbReference type="SUPFAM" id="SSF46785">
    <property type="entry name" value="Winged helix' DNA-binding domain"/>
    <property type="match status" value="1"/>
</dbReference>
<reference evidence="5 6" key="1">
    <citation type="submission" date="2015-03" db="EMBL/GenBank/DDBJ databases">
        <authorList>
            <person name="Abdul Halim M."/>
        </authorList>
    </citation>
    <scope>NUCLEOTIDE SEQUENCE [LARGE SCALE GENOMIC DNA]</scope>
    <source>
        <strain evidence="5 6">ATCC 35681</strain>
    </source>
</reference>
<dbReference type="HOGENOM" id="CLU_072766_0_0_9"/>
<evidence type="ECO:0000313" key="5">
    <source>
        <dbReference type="EMBL" id="AKG35110.1"/>
    </source>
</evidence>
<dbReference type="SMART" id="SM00418">
    <property type="entry name" value="HTH_ARSR"/>
    <property type="match status" value="1"/>
</dbReference>
<reference evidence="5 6" key="2">
    <citation type="journal article" date="2016" name="Genome Announc.">
        <title>Genome Sequence of a Gram-Positive Diazotroph, Paenibacillus durus Type Strain ATCC 35681.</title>
        <authorList>
            <person name="Halim M.A."/>
            <person name="Rahman A.Y."/>
            <person name="Sim K.S."/>
            <person name="Yam H.C."/>
            <person name="Rahim A.A."/>
            <person name="Ghazali A.H."/>
            <person name="Najimudin N."/>
        </authorList>
    </citation>
    <scope>NUCLEOTIDE SEQUENCE [LARGE SCALE GENOMIC DNA]</scope>
    <source>
        <strain evidence="5 6">ATCC 35681</strain>
    </source>
</reference>
<dbReference type="Gene3D" id="1.10.10.10">
    <property type="entry name" value="Winged helix-like DNA-binding domain superfamily/Winged helix DNA-binding domain"/>
    <property type="match status" value="1"/>
</dbReference>
<dbReference type="InterPro" id="IPR036388">
    <property type="entry name" value="WH-like_DNA-bd_sf"/>
</dbReference>
<dbReference type="InterPro" id="IPR045981">
    <property type="entry name" value="DUF5937"/>
</dbReference>